<dbReference type="EMBL" id="QQAV01000014">
    <property type="protein sequence ID" value="RDI18615.1"/>
    <property type="molecule type" value="Genomic_DNA"/>
</dbReference>
<organism evidence="8 9">
    <name type="scientific">Pseudacidovorax intermedius</name>
    <dbReference type="NCBI Taxonomy" id="433924"/>
    <lineage>
        <taxon>Bacteria</taxon>
        <taxon>Pseudomonadati</taxon>
        <taxon>Pseudomonadota</taxon>
        <taxon>Betaproteobacteria</taxon>
        <taxon>Burkholderiales</taxon>
        <taxon>Comamonadaceae</taxon>
        <taxon>Pseudacidovorax</taxon>
    </lineage>
</organism>
<evidence type="ECO:0000256" key="2">
    <source>
        <dbReference type="ARBA" id="ARBA00022676"/>
    </source>
</evidence>
<dbReference type="InterPro" id="IPR013783">
    <property type="entry name" value="Ig-like_fold"/>
</dbReference>
<keyword evidence="9" id="KW-1185">Reference proteome</keyword>
<dbReference type="OrthoDB" id="9805159at2"/>
<comment type="caution">
    <text evidence="8">The sequence shown here is derived from an EMBL/GenBank/DDBJ whole genome shotgun (WGS) entry which is preliminary data.</text>
</comment>
<dbReference type="InterPro" id="IPR013780">
    <property type="entry name" value="Glyco_hydro_b"/>
</dbReference>
<comment type="function">
    <text evidence="6">Maltosyltransferase that uses maltose 1-phosphate (M1P) as the sugar donor to elongate linear or branched alpha-(1-&gt;4)-glucans. Is involved in a branched alpha-glucan biosynthetic pathway from trehalose, together with TreS, Mak and GlgB.</text>
</comment>
<dbReference type="Pfam" id="PF21702">
    <property type="entry name" value="GLGE_C"/>
    <property type="match status" value="1"/>
</dbReference>
<feature type="binding site" evidence="6">
    <location>
        <position position="334"/>
    </location>
    <ligand>
        <name>alpha-maltose 1-phosphate</name>
        <dbReference type="ChEBI" id="CHEBI:63576"/>
    </ligand>
</feature>
<dbReference type="RefSeq" id="WP_114804637.1">
    <property type="nucleotide sequence ID" value="NZ_QQAV01000014.1"/>
</dbReference>
<evidence type="ECO:0000313" key="8">
    <source>
        <dbReference type="EMBL" id="RDI18615.1"/>
    </source>
</evidence>
<dbReference type="InterPro" id="IPR021828">
    <property type="entry name" value="GlgE_dom_N/S"/>
</dbReference>
<dbReference type="CDD" id="cd11344">
    <property type="entry name" value="AmyAc_GlgE_like"/>
    <property type="match status" value="1"/>
</dbReference>
<gene>
    <name evidence="6" type="primary">glgE</name>
    <name evidence="8" type="ORF">DFR41_11463</name>
</gene>
<comment type="subunit">
    <text evidence="1 6">Homodimer.</text>
</comment>
<comment type="catalytic activity">
    <reaction evidence="5 6">
        <text>alpha-maltose 1-phosphate + [(1-&gt;4)-alpha-D-glucosyl](n) = [(1-&gt;4)-alpha-D-glucosyl](n+2) + phosphate</text>
        <dbReference type="Rhea" id="RHEA:42692"/>
        <dbReference type="Rhea" id="RHEA-COMP:9584"/>
        <dbReference type="Rhea" id="RHEA-COMP:10183"/>
        <dbReference type="ChEBI" id="CHEBI:15444"/>
        <dbReference type="ChEBI" id="CHEBI:43474"/>
        <dbReference type="ChEBI" id="CHEBI:63576"/>
        <dbReference type="EC" id="2.4.99.16"/>
    </reaction>
</comment>
<dbReference type="InterPro" id="IPR026585">
    <property type="entry name" value="GlgE"/>
</dbReference>
<dbReference type="Pfam" id="PF11896">
    <property type="entry name" value="GlgE_dom_N_S"/>
    <property type="match status" value="1"/>
</dbReference>
<dbReference type="GO" id="GO:0030979">
    <property type="term" value="P:alpha-glucan biosynthetic process"/>
    <property type="evidence" value="ECO:0007669"/>
    <property type="project" value="UniProtKB-UniRule"/>
</dbReference>
<protein>
    <recommendedName>
        <fullName evidence="6">Alpha-1,4-glucan:maltose-1-phosphate maltosyltransferase</fullName>
        <shortName evidence="6">GMPMT</shortName>
        <ecNumber evidence="6">2.4.99.16</ecNumber>
    </recommendedName>
    <alternativeName>
        <fullName evidence="6">(1-&gt;4)-alpha-D-glucan:maltose-1-phosphate alpha-D-maltosyltransferase</fullName>
    </alternativeName>
</protein>
<feature type="binding site" evidence="6">
    <location>
        <position position="406"/>
    </location>
    <ligand>
        <name>alpha-maltose 1-phosphate</name>
        <dbReference type="ChEBI" id="CHEBI:63576"/>
    </ligand>
</feature>
<dbReference type="SUPFAM" id="SSF51445">
    <property type="entry name" value="(Trans)glycosidases"/>
    <property type="match status" value="1"/>
</dbReference>
<dbReference type="InterPro" id="IPR006047">
    <property type="entry name" value="GH13_cat_dom"/>
</dbReference>
<evidence type="ECO:0000256" key="4">
    <source>
        <dbReference type="ARBA" id="ARBA00023277"/>
    </source>
</evidence>
<evidence type="ECO:0000256" key="6">
    <source>
        <dbReference type="HAMAP-Rule" id="MF_02124"/>
    </source>
</evidence>
<dbReference type="Gene3D" id="3.20.20.80">
    <property type="entry name" value="Glycosidases"/>
    <property type="match status" value="1"/>
</dbReference>
<dbReference type="Proteomes" id="UP000255265">
    <property type="component" value="Unassembled WGS sequence"/>
</dbReference>
<feature type="binding site" evidence="6">
    <location>
        <position position="369"/>
    </location>
    <ligand>
        <name>alpha-maltose 1-phosphate</name>
        <dbReference type="ChEBI" id="CHEBI:63576"/>
    </ligand>
</feature>
<dbReference type="InterPro" id="IPR017853">
    <property type="entry name" value="GH"/>
</dbReference>
<keyword evidence="4 6" id="KW-0119">Carbohydrate metabolism</keyword>
<dbReference type="GO" id="GO:0016758">
    <property type="term" value="F:hexosyltransferase activity"/>
    <property type="evidence" value="ECO:0007669"/>
    <property type="project" value="UniProtKB-UniRule"/>
</dbReference>
<dbReference type="Gene3D" id="2.60.40.10">
    <property type="entry name" value="Immunoglobulins"/>
    <property type="match status" value="1"/>
</dbReference>
<dbReference type="Gene3D" id="1.20.58.80">
    <property type="entry name" value="Phosphotransferase system, lactose/cellobiose-type IIA subunit"/>
    <property type="match status" value="1"/>
</dbReference>
<reference evidence="8 9" key="1">
    <citation type="submission" date="2018-07" db="EMBL/GenBank/DDBJ databases">
        <title>Genomic Encyclopedia of Type Strains, Phase IV (KMG-IV): sequencing the most valuable type-strain genomes for metagenomic binning, comparative biology and taxonomic classification.</title>
        <authorList>
            <person name="Goeker M."/>
        </authorList>
    </citation>
    <scope>NUCLEOTIDE SEQUENCE [LARGE SCALE GENOMIC DNA]</scope>
    <source>
        <strain evidence="8 9">DSM 21352</strain>
    </source>
</reference>
<evidence type="ECO:0000259" key="7">
    <source>
        <dbReference type="SMART" id="SM00642"/>
    </source>
</evidence>
<keyword evidence="2 6" id="KW-0328">Glycosyltransferase</keyword>
<name>A0A370F5B9_9BURK</name>
<evidence type="ECO:0000256" key="1">
    <source>
        <dbReference type="ARBA" id="ARBA00011738"/>
    </source>
</evidence>
<proteinExistence type="inferred from homology"/>
<dbReference type="HAMAP" id="MF_02124">
    <property type="entry name" value="GlgE"/>
    <property type="match status" value="1"/>
</dbReference>
<dbReference type="PANTHER" id="PTHR47786">
    <property type="entry name" value="ALPHA-1,4-GLUCAN:MALTOSE-1-PHOSPHATE MALTOSYLTRANSFERASE"/>
    <property type="match status" value="1"/>
</dbReference>
<feature type="binding site" evidence="6">
    <location>
        <begin position="547"/>
        <end position="548"/>
    </location>
    <ligand>
        <name>alpha-maltose 1-phosphate</name>
        <dbReference type="ChEBI" id="CHEBI:63576"/>
    </ligand>
</feature>
<sequence>MSAPASLLSAQPLVRPIGLADGRQRAVIDAVLPCVDNGRFAAKCVAGEPFAVEAHCFVEGHDMLRVMLHWQREGEASWTEVEMALKWNDEWHAQFVPPVPGRYRYNVEAWVDAFESWHHELERRVDAADIRIAARVGAAEILAAADRAREAGQAQDATRLQGWALALEARAADVGEDAALLKGQALDETLASIVRRYPDRRHATALKPGFPLVVDRPLARYSTWYELFPRSASPEPGRHGTFADVQALLPGIAKMGFDVLYFPPIHPVGRMQRKGRNNALVTEDGDVGSPWAIGAEEGGHDAILPALGTHEDFRALVKAARGHGLEIALDIAFQCAPDHPWVKEHPAWFKWRPDGTVQYAENPPKKYQDIYPFNFESEDWEGMWLALKGVLDHWIAQGVTVFRVDNPHTKAFPFWEWAIGEVKRAHPQVIFLAEAFTRPKVMHRLAKLGFSQSYTYFTWRNTKEELVAYFTELSSRPGLDYFRPNVWPNTPDILHAQLQTGSDAMFRLRLVLAAMLSASYGIYGPAYELKEHLPRHEGSEEYLDSEKYQLRHWDRGRADSLAPYIAHLNAIRRAHPALQRNEGLVFLPIDNDQLIAWVKQSPDGQDVIVTVVNLDPHHAQWGWLQFDPAAMGFGVEPGQSFQMHDLLGGERFMCQGARHFIRLDPAVSVAHVMHLLRKTRSERDFDYYQ</sequence>
<evidence type="ECO:0000256" key="5">
    <source>
        <dbReference type="ARBA" id="ARBA00048735"/>
    </source>
</evidence>
<feature type="binding site" evidence="6">
    <location>
        <position position="274"/>
    </location>
    <ligand>
        <name>alpha-maltose 1-phosphate</name>
        <dbReference type="ChEBI" id="CHEBI:63576"/>
    </ligand>
</feature>
<evidence type="ECO:0000256" key="3">
    <source>
        <dbReference type="ARBA" id="ARBA00022679"/>
    </source>
</evidence>
<dbReference type="InterPro" id="IPR049171">
    <property type="entry name" value="GLGE_C"/>
</dbReference>
<accession>A0A370F5B9</accession>
<feature type="domain" description="Glycosyl hydrolase family 13 catalytic" evidence="7">
    <location>
        <begin position="222"/>
        <end position="572"/>
    </location>
</feature>
<dbReference type="SMART" id="SM00642">
    <property type="entry name" value="Aamy"/>
    <property type="match status" value="1"/>
</dbReference>
<feature type="site" description="Transition state stabilizer" evidence="6">
    <location>
        <position position="492"/>
    </location>
</feature>
<feature type="active site" description="Nucleophile" evidence="6">
    <location>
        <position position="405"/>
    </location>
</feature>
<feature type="active site" description="Proton donor" evidence="6">
    <location>
        <position position="434"/>
    </location>
</feature>
<dbReference type="Gene3D" id="2.60.40.1180">
    <property type="entry name" value="Golgi alpha-mannosidase II"/>
    <property type="match status" value="1"/>
</dbReference>
<dbReference type="AlphaFoldDB" id="A0A370F5B9"/>
<keyword evidence="3 6" id="KW-0808">Transferase</keyword>
<dbReference type="EC" id="2.4.99.16" evidence="6"/>
<dbReference type="GO" id="GO:0004553">
    <property type="term" value="F:hydrolase activity, hydrolyzing O-glycosyl compounds"/>
    <property type="evidence" value="ECO:0007669"/>
    <property type="project" value="InterPro"/>
</dbReference>
<dbReference type="STRING" id="433924.NS331_18095"/>
<dbReference type="PANTHER" id="PTHR47786:SF2">
    <property type="entry name" value="GLYCOSYL HYDROLASE FAMILY 13 CATALYTIC DOMAIN-CONTAINING PROTEIN"/>
    <property type="match status" value="1"/>
</dbReference>
<evidence type="ECO:0000313" key="9">
    <source>
        <dbReference type="Proteomes" id="UP000255265"/>
    </source>
</evidence>
<comment type="similarity">
    <text evidence="6">Belongs to the glycosyl hydrolase 13 family. GlgE subfamily.</text>
</comment>